<evidence type="ECO:0000313" key="1">
    <source>
        <dbReference type="EMBL" id="CAD8093699.1"/>
    </source>
</evidence>
<evidence type="ECO:0000313" key="2">
    <source>
        <dbReference type="Proteomes" id="UP000688137"/>
    </source>
</evidence>
<sequence length="362" mass="42095">MGNQKSTYRWYNSQKSDFQNVLAINHDNSVLVVGIREEIQIFKILHYKEYNVENLTEEEEEELYASEGKALTKLLIYDGIIGQVTTLQFLKSEKHANFFLSGSEHLINIWAPDDQSTPKRWESKFKIEWTRSQINCVVIHPNEDLIISGDNENVKFWQLQDQYVCKQIINEHKVPIYGLSISPDGKKLISIGADKNLILMTGLEKETWQVLQKIQFTEQLLRICFITNQIFTLQSSKSSTGSKHLQIFKMDLNEKFQIAKNISLQGKGQLDIGDCQPIYVPSKQILMIKSGFSINIIRFILYNPQFKGLDGEFNVQLEQQIDFGHDWVFGTISHDGQFLITWDTKSHKTQIKKYYQKMDQQI</sequence>
<comment type="caution">
    <text evidence="1">The sequence shown here is derived from an EMBL/GenBank/DDBJ whole genome shotgun (WGS) entry which is preliminary data.</text>
</comment>
<dbReference type="GO" id="GO:0016226">
    <property type="term" value="P:iron-sulfur cluster assembly"/>
    <property type="evidence" value="ECO:0007669"/>
    <property type="project" value="TreeGrafter"/>
</dbReference>
<name>A0A8S1NQM5_PARPR</name>
<dbReference type="AlphaFoldDB" id="A0A8S1NQM5"/>
<dbReference type="GO" id="GO:0097361">
    <property type="term" value="C:cytosolic [4Fe-4S] assembly targeting complex"/>
    <property type="evidence" value="ECO:0007669"/>
    <property type="project" value="TreeGrafter"/>
</dbReference>
<dbReference type="Pfam" id="PF00400">
    <property type="entry name" value="WD40"/>
    <property type="match status" value="2"/>
</dbReference>
<dbReference type="PANTHER" id="PTHR19920">
    <property type="entry name" value="WD40 PROTEIN CIAO1"/>
    <property type="match status" value="1"/>
</dbReference>
<organism evidence="1 2">
    <name type="scientific">Paramecium primaurelia</name>
    <dbReference type="NCBI Taxonomy" id="5886"/>
    <lineage>
        <taxon>Eukaryota</taxon>
        <taxon>Sar</taxon>
        <taxon>Alveolata</taxon>
        <taxon>Ciliophora</taxon>
        <taxon>Intramacronucleata</taxon>
        <taxon>Oligohymenophorea</taxon>
        <taxon>Peniculida</taxon>
        <taxon>Parameciidae</taxon>
        <taxon>Paramecium</taxon>
    </lineage>
</organism>
<evidence type="ECO:0008006" key="3">
    <source>
        <dbReference type="Google" id="ProtNLM"/>
    </source>
</evidence>
<protein>
    <recommendedName>
        <fullName evidence="3">WD40-repeat-containing domain</fullName>
    </recommendedName>
</protein>
<accession>A0A8S1NQM5</accession>
<dbReference type="Proteomes" id="UP000688137">
    <property type="component" value="Unassembled WGS sequence"/>
</dbReference>
<gene>
    <name evidence="1" type="ORF">PPRIM_AZ9-3.1.T0940011</name>
</gene>
<dbReference type="EMBL" id="CAJJDM010000097">
    <property type="protein sequence ID" value="CAD8093699.1"/>
    <property type="molecule type" value="Genomic_DNA"/>
</dbReference>
<keyword evidence="2" id="KW-1185">Reference proteome</keyword>
<dbReference type="SMART" id="SM00320">
    <property type="entry name" value="WD40"/>
    <property type="match status" value="3"/>
</dbReference>
<dbReference type="PANTHER" id="PTHR19920:SF0">
    <property type="entry name" value="CYTOSOLIC IRON-SULFUR PROTEIN ASSEMBLY PROTEIN CIAO1-RELATED"/>
    <property type="match status" value="1"/>
</dbReference>
<proteinExistence type="predicted"/>
<dbReference type="InterPro" id="IPR001680">
    <property type="entry name" value="WD40_rpt"/>
</dbReference>
<reference evidence="1" key="1">
    <citation type="submission" date="2021-01" db="EMBL/GenBank/DDBJ databases">
        <authorList>
            <consortium name="Genoscope - CEA"/>
            <person name="William W."/>
        </authorList>
    </citation>
    <scope>NUCLEOTIDE SEQUENCE</scope>
</reference>